<keyword evidence="4" id="KW-1185">Reference proteome</keyword>
<accession>A0A844W2I9</accession>
<reference evidence="3 4" key="1">
    <citation type="submission" date="2019-11" db="EMBL/GenBank/DDBJ databases">
        <title>Pseudooceanicola pacifica sp. nov., isolated from deep-sea sediment of the Pacific Ocean.</title>
        <authorList>
            <person name="Lyu L."/>
        </authorList>
    </citation>
    <scope>NUCLEOTIDE SEQUENCE [LARGE SCALE GENOMIC DNA]</scope>
    <source>
        <strain evidence="3 4">216_PA32_1</strain>
    </source>
</reference>
<name>A0A844W2I9_9RHOB</name>
<evidence type="ECO:0000313" key="4">
    <source>
        <dbReference type="Proteomes" id="UP000443843"/>
    </source>
</evidence>
<dbReference type="SUPFAM" id="SSF88697">
    <property type="entry name" value="PUA domain-like"/>
    <property type="match status" value="1"/>
</dbReference>
<dbReference type="InterPro" id="IPR015947">
    <property type="entry name" value="PUA-like_sf"/>
</dbReference>
<organism evidence="3 4">
    <name type="scientific">Pseudooceanicola pacificus</name>
    <dbReference type="NCBI Taxonomy" id="2676438"/>
    <lineage>
        <taxon>Bacteria</taxon>
        <taxon>Pseudomonadati</taxon>
        <taxon>Pseudomonadota</taxon>
        <taxon>Alphaproteobacteria</taxon>
        <taxon>Rhodobacterales</taxon>
        <taxon>Paracoccaceae</taxon>
        <taxon>Pseudooceanicola</taxon>
    </lineage>
</organism>
<proteinExistence type="inferred from homology"/>
<dbReference type="InterPro" id="IPR002740">
    <property type="entry name" value="EVE_domain"/>
</dbReference>
<gene>
    <name evidence="3" type="ORF">GLS40_04645</name>
</gene>
<dbReference type="InterPro" id="IPR022996">
    <property type="entry name" value="UPF0310"/>
</dbReference>
<evidence type="ECO:0000256" key="1">
    <source>
        <dbReference type="HAMAP-Rule" id="MF_00771"/>
    </source>
</evidence>
<comment type="caution">
    <text evidence="3">The sequence shown here is derived from an EMBL/GenBank/DDBJ whole genome shotgun (WGS) entry which is preliminary data.</text>
</comment>
<dbReference type="NCBIfam" id="NF002616">
    <property type="entry name" value="PRK02268.1-2"/>
    <property type="match status" value="1"/>
</dbReference>
<dbReference type="Proteomes" id="UP000443843">
    <property type="component" value="Unassembled WGS sequence"/>
</dbReference>
<dbReference type="Gene3D" id="3.10.590.10">
    <property type="entry name" value="ph1033 like domains"/>
    <property type="match status" value="1"/>
</dbReference>
<protein>
    <recommendedName>
        <fullName evidence="1">UPF0310 protein GLS40_04645</fullName>
    </recommendedName>
</protein>
<sequence length="147" mass="16444">MARFWIGVAARAHVLRGVDGGFCQLGHGKEGPVRRLSPGDFLTYYAPRETLEGTDPVQAFVALGQVRQGEAYRAEQGTQFHPWRRDVDYLDGVEAPVRPMLDRLAFVRDPRHWGMAFRRSLFEVGDDDFALIAGAMGLAEAVERLRG</sequence>
<feature type="domain" description="EVE" evidence="2">
    <location>
        <begin position="3"/>
        <end position="133"/>
    </location>
</feature>
<evidence type="ECO:0000313" key="3">
    <source>
        <dbReference type="EMBL" id="MWB77305.1"/>
    </source>
</evidence>
<dbReference type="RefSeq" id="WP_160381566.1">
    <property type="nucleotide sequence ID" value="NZ_WNXQ01000002.1"/>
</dbReference>
<dbReference type="EMBL" id="WNXQ01000002">
    <property type="protein sequence ID" value="MWB77305.1"/>
    <property type="molecule type" value="Genomic_DNA"/>
</dbReference>
<dbReference type="HAMAP" id="MF_00771">
    <property type="entry name" value="UPF0310"/>
    <property type="match status" value="1"/>
</dbReference>
<comment type="similarity">
    <text evidence="1">Belongs to the UPF0310 family.</text>
</comment>
<evidence type="ECO:0000259" key="2">
    <source>
        <dbReference type="Pfam" id="PF01878"/>
    </source>
</evidence>
<dbReference type="AlphaFoldDB" id="A0A844W2I9"/>
<dbReference type="CDD" id="cd21132">
    <property type="entry name" value="EVE-like"/>
    <property type="match status" value="1"/>
</dbReference>
<dbReference type="Pfam" id="PF01878">
    <property type="entry name" value="EVE"/>
    <property type="match status" value="1"/>
</dbReference>